<comment type="subunit">
    <text evidence="4">The methyltransferase is composed of M and S polypeptides.</text>
</comment>
<feature type="domain" description="Type I restriction modification DNA specificity" evidence="5">
    <location>
        <begin position="2"/>
        <end position="173"/>
    </location>
</feature>
<dbReference type="EMBL" id="CCXW01000001">
    <property type="protein sequence ID" value="CEG33965.1"/>
    <property type="molecule type" value="Genomic_DNA"/>
</dbReference>
<dbReference type="Proteomes" id="UP000182110">
    <property type="component" value="Unassembled WGS sequence"/>
</dbReference>
<dbReference type="Pfam" id="PF01420">
    <property type="entry name" value="Methylase_S"/>
    <property type="match status" value="1"/>
</dbReference>
<keyword evidence="7" id="KW-1185">Reference proteome</keyword>
<comment type="caution">
    <text evidence="6">The sequence shown here is derived from an EMBL/GenBank/DDBJ whole genome shotgun (WGS) entry which is preliminary data.</text>
</comment>
<dbReference type="InterPro" id="IPR044946">
    <property type="entry name" value="Restrct_endonuc_typeI_TRD_sf"/>
</dbReference>
<dbReference type="Gene3D" id="3.90.220.20">
    <property type="entry name" value="DNA methylase specificity domains"/>
    <property type="match status" value="1"/>
</dbReference>
<evidence type="ECO:0000256" key="1">
    <source>
        <dbReference type="ARBA" id="ARBA00010923"/>
    </source>
</evidence>
<sequence length="221" mass="24725">MSIEEVCELISDCPHSTPKYIEEGQYPAIRSSDIELGKVDIINAKRVSEQDYLDRTKRIEPQKGDIIYCREGSGDVGKAVGKAGLLLDDKVCLAQRVVLLRPNIEQVLPTYFVYALNSPIMLKQVPLNISQTTSPRINISTLRKLSLPIAPPEIQQNIVNIIEKCLDIEQQANNFYKLDGNLDALRQSILAKALRGELGTNDPSEENAIELLKEVLQEKVK</sequence>
<accession>A0AAN2PLS2</accession>
<organism evidence="6 7">
    <name type="scientific">Peribacillus simplex</name>
    <dbReference type="NCBI Taxonomy" id="1478"/>
    <lineage>
        <taxon>Bacteria</taxon>
        <taxon>Bacillati</taxon>
        <taxon>Bacillota</taxon>
        <taxon>Bacilli</taxon>
        <taxon>Bacillales</taxon>
        <taxon>Bacillaceae</taxon>
        <taxon>Peribacillus</taxon>
    </lineage>
</organism>
<dbReference type="InterPro" id="IPR051212">
    <property type="entry name" value="Type-I_RE_S_subunit"/>
</dbReference>
<dbReference type="InterPro" id="IPR000055">
    <property type="entry name" value="Restrct_endonuc_typeI_TRD"/>
</dbReference>
<dbReference type="PANTHER" id="PTHR43140">
    <property type="entry name" value="TYPE-1 RESTRICTION ENZYME ECOKI SPECIFICITY PROTEIN"/>
    <property type="match status" value="1"/>
</dbReference>
<dbReference type="GO" id="GO:0003677">
    <property type="term" value="F:DNA binding"/>
    <property type="evidence" value="ECO:0007669"/>
    <property type="project" value="UniProtKB-KW"/>
</dbReference>
<evidence type="ECO:0000256" key="3">
    <source>
        <dbReference type="ARBA" id="ARBA00023125"/>
    </source>
</evidence>
<comment type="similarity">
    <text evidence="1">Belongs to the type-I restriction system S methylase family.</text>
</comment>
<evidence type="ECO:0000313" key="7">
    <source>
        <dbReference type="Proteomes" id="UP000182110"/>
    </source>
</evidence>
<keyword evidence="2" id="KW-0680">Restriction system</keyword>
<evidence type="ECO:0000259" key="5">
    <source>
        <dbReference type="Pfam" id="PF01420"/>
    </source>
</evidence>
<dbReference type="AlphaFoldDB" id="A0AAN2PLS2"/>
<evidence type="ECO:0000313" key="6">
    <source>
        <dbReference type="EMBL" id="CEG33965.1"/>
    </source>
</evidence>
<reference evidence="6 7" key="1">
    <citation type="journal article" date="2014" name="Genome Announc.">
        <title>Genome Sequence of Bacillus simplex Strain P558, Isolated from a Human Fecal Sample.</title>
        <authorList>
            <person name="Croce O."/>
            <person name="Hugon P."/>
            <person name="Lagier J.C."/>
            <person name="Bibi F."/>
            <person name="Robert C."/>
            <person name="Azhar E.I."/>
            <person name="Raoult D."/>
            <person name="Fournier P.E."/>
        </authorList>
    </citation>
    <scope>NUCLEOTIDE SEQUENCE [LARGE SCALE GENOMIC DNA]</scope>
    <source>
        <strain evidence="6 7">P558</strain>
    </source>
</reference>
<dbReference type="GO" id="GO:0009307">
    <property type="term" value="P:DNA restriction-modification system"/>
    <property type="evidence" value="ECO:0007669"/>
    <property type="project" value="UniProtKB-KW"/>
</dbReference>
<dbReference type="PANTHER" id="PTHR43140:SF1">
    <property type="entry name" value="TYPE I RESTRICTION ENZYME ECOKI SPECIFICITY SUBUNIT"/>
    <property type="match status" value="1"/>
</dbReference>
<keyword evidence="3" id="KW-0238">DNA-binding</keyword>
<name>A0AAN2PLS2_9BACI</name>
<proteinExistence type="inferred from homology"/>
<dbReference type="REBASE" id="99794">
    <property type="entry name" value="S1.BsiP558ORF4156P"/>
</dbReference>
<protein>
    <submittedName>
        <fullName evidence="6">Restriction modification system DNA specificity domain-containing protein</fullName>
    </submittedName>
</protein>
<evidence type="ECO:0000256" key="2">
    <source>
        <dbReference type="ARBA" id="ARBA00022747"/>
    </source>
</evidence>
<dbReference type="SUPFAM" id="SSF116734">
    <property type="entry name" value="DNA methylase specificity domain"/>
    <property type="match status" value="1"/>
</dbReference>
<evidence type="ECO:0000256" key="4">
    <source>
        <dbReference type="ARBA" id="ARBA00038652"/>
    </source>
</evidence>
<gene>
    <name evidence="6" type="ORF">BN1180_04153</name>
</gene>